<evidence type="ECO:0000256" key="4">
    <source>
        <dbReference type="SAM" id="Phobius"/>
    </source>
</evidence>
<name>A0A953JAM2_9BACT</name>
<dbReference type="Gene3D" id="3.90.550.10">
    <property type="entry name" value="Spore Coat Polysaccharide Biosynthesis Protein SpsA, Chain A"/>
    <property type="match status" value="1"/>
</dbReference>
<keyword evidence="3 6" id="KW-0808">Transferase</keyword>
<dbReference type="PANTHER" id="PTHR43630:SF1">
    <property type="entry name" value="POLY-BETA-1,6-N-ACETYL-D-GLUCOSAMINE SYNTHASE"/>
    <property type="match status" value="1"/>
</dbReference>
<dbReference type="EMBL" id="JAIOIV010000026">
    <property type="protein sequence ID" value="MBZ0155185.1"/>
    <property type="molecule type" value="Genomic_DNA"/>
</dbReference>
<comment type="similarity">
    <text evidence="1">Belongs to the glycosyltransferase 2 family.</text>
</comment>
<evidence type="ECO:0000256" key="3">
    <source>
        <dbReference type="ARBA" id="ARBA00022679"/>
    </source>
</evidence>
<dbReference type="InterPro" id="IPR001173">
    <property type="entry name" value="Glyco_trans_2-like"/>
</dbReference>
<dbReference type="Pfam" id="PF00535">
    <property type="entry name" value="Glycos_transf_2"/>
    <property type="match status" value="1"/>
</dbReference>
<dbReference type="GO" id="GO:0016757">
    <property type="term" value="F:glycosyltransferase activity"/>
    <property type="evidence" value="ECO:0007669"/>
    <property type="project" value="UniProtKB-KW"/>
</dbReference>
<evidence type="ECO:0000313" key="6">
    <source>
        <dbReference type="EMBL" id="MBZ0155185.1"/>
    </source>
</evidence>
<dbReference type="PANTHER" id="PTHR43630">
    <property type="entry name" value="POLY-BETA-1,6-N-ACETYL-D-GLUCOSAMINE SYNTHASE"/>
    <property type="match status" value="1"/>
</dbReference>
<dbReference type="Proteomes" id="UP000705867">
    <property type="component" value="Unassembled WGS sequence"/>
</dbReference>
<sequence>MDTPLSAGNVIVLLSAAGILLPLGLNLLLLMVSSVRAGRHPAPAAGRTGAALSVSVIIVVRNGRDIIGGKMENTLSLRYPSGRHEIIVYSDGSTDGTEGGVTPYLSEGVCLVASPLHKGKIEGMNTAVRRSSGDILVFSDADALLEPDAVMKLVQHFSDPSIGGVCGRRVIGEDAHALKKAQSSFIAFDSAVKLFESRRGSISSNDGKLYAVRRELYREIPEGVTDDLYVCLSVVGQRYRFVFEPEARAFIRVPSRTAAHEIVRRRRIVSTSLRGIWLMRALLNPFSYGLFSFHLAVNKVLRRLLPLFLLIFFSGSGWLAKDHPAFAVLFGLQCSFYLSGLLYWALLRHLPEIPLLTKVCSTVFYFCLGNYGTLRGVADFLMGRRPARWTPLKTGKP</sequence>
<feature type="domain" description="Glycosyltransferase 2-like" evidence="5">
    <location>
        <begin position="55"/>
        <end position="219"/>
    </location>
</feature>
<comment type="caution">
    <text evidence="6">The sequence shown here is derived from an EMBL/GenBank/DDBJ whole genome shotgun (WGS) entry which is preliminary data.</text>
</comment>
<keyword evidence="4" id="KW-0812">Transmembrane</keyword>
<keyword evidence="2 6" id="KW-0328">Glycosyltransferase</keyword>
<dbReference type="InterPro" id="IPR029044">
    <property type="entry name" value="Nucleotide-diphossugar_trans"/>
</dbReference>
<dbReference type="SUPFAM" id="SSF53448">
    <property type="entry name" value="Nucleotide-diphospho-sugar transferases"/>
    <property type="match status" value="1"/>
</dbReference>
<dbReference type="EC" id="2.4.-.-" evidence="6"/>
<evidence type="ECO:0000256" key="2">
    <source>
        <dbReference type="ARBA" id="ARBA00022676"/>
    </source>
</evidence>
<feature type="transmembrane region" description="Helical" evidence="4">
    <location>
        <begin position="353"/>
        <end position="374"/>
    </location>
</feature>
<gene>
    <name evidence="6" type="ORF">K8I29_03100</name>
</gene>
<reference evidence="6" key="2">
    <citation type="submission" date="2021-08" db="EMBL/GenBank/DDBJ databases">
        <authorList>
            <person name="Dalcin Martins P."/>
        </authorList>
    </citation>
    <scope>NUCLEOTIDE SEQUENCE</scope>
    <source>
        <strain evidence="6">MAG_39</strain>
    </source>
</reference>
<feature type="transmembrane region" description="Helical" evidence="4">
    <location>
        <begin position="327"/>
        <end position="347"/>
    </location>
</feature>
<protein>
    <submittedName>
        <fullName evidence="6">Glycosyltransferase</fullName>
        <ecNumber evidence="6">2.4.-.-</ecNumber>
    </submittedName>
</protein>
<feature type="transmembrane region" description="Helical" evidence="4">
    <location>
        <begin position="6"/>
        <end position="30"/>
    </location>
</feature>
<keyword evidence="4" id="KW-1133">Transmembrane helix</keyword>
<proteinExistence type="inferred from homology"/>
<keyword evidence="4" id="KW-0472">Membrane</keyword>
<evidence type="ECO:0000313" key="7">
    <source>
        <dbReference type="Proteomes" id="UP000705867"/>
    </source>
</evidence>
<organism evidence="6 7">
    <name type="scientific">Candidatus Nitrobium versatile</name>
    <dbReference type="NCBI Taxonomy" id="2884831"/>
    <lineage>
        <taxon>Bacteria</taxon>
        <taxon>Pseudomonadati</taxon>
        <taxon>Nitrospirota</taxon>
        <taxon>Nitrospiria</taxon>
        <taxon>Nitrospirales</taxon>
        <taxon>Nitrospiraceae</taxon>
        <taxon>Candidatus Nitrobium</taxon>
    </lineage>
</organism>
<evidence type="ECO:0000256" key="1">
    <source>
        <dbReference type="ARBA" id="ARBA00006739"/>
    </source>
</evidence>
<feature type="transmembrane region" description="Helical" evidence="4">
    <location>
        <begin position="275"/>
        <end position="297"/>
    </location>
</feature>
<reference evidence="6" key="1">
    <citation type="journal article" date="2021" name="bioRxiv">
        <title>Unraveling nitrogen, sulfur and carbon metabolic pathways and microbial community transcriptional responses to substrate deprivation and toxicity stresses in a bioreactor mimicking anoxic brackish coastal sediment conditions.</title>
        <authorList>
            <person name="Martins P.D."/>
            <person name="Echeveste M.J."/>
            <person name="Arshad A."/>
            <person name="Kurth J."/>
            <person name="Ouboter H."/>
            <person name="Jetten M.S.M."/>
            <person name="Welte C.U."/>
        </authorList>
    </citation>
    <scope>NUCLEOTIDE SEQUENCE</scope>
    <source>
        <strain evidence="6">MAG_39</strain>
    </source>
</reference>
<dbReference type="AlphaFoldDB" id="A0A953JAM2"/>
<evidence type="ECO:0000259" key="5">
    <source>
        <dbReference type="Pfam" id="PF00535"/>
    </source>
</evidence>
<feature type="transmembrane region" description="Helical" evidence="4">
    <location>
        <begin position="303"/>
        <end position="320"/>
    </location>
</feature>
<accession>A0A953JAM2</accession>